<evidence type="ECO:0000256" key="1">
    <source>
        <dbReference type="SAM" id="Coils"/>
    </source>
</evidence>
<sequence>MNDNEKMRAGAERLHQFATGYARGAMDVTNALTRHCEEAFADLGEEPDWSDVSRHAGLVAERDEARAEAADLGRRLEEKERELDETRQHLIKGVLLEVVRLGRERFELAGDGIAELAAEKFGVTL</sequence>
<name>A0A2S9QMZ9_9MICO</name>
<dbReference type="Proteomes" id="UP000238650">
    <property type="component" value="Unassembled WGS sequence"/>
</dbReference>
<feature type="coiled-coil region" evidence="1">
    <location>
        <begin position="62"/>
        <end position="89"/>
    </location>
</feature>
<organism evidence="2 3">
    <name type="scientific">Leucobacter massiliensis</name>
    <dbReference type="NCBI Taxonomy" id="1686285"/>
    <lineage>
        <taxon>Bacteria</taxon>
        <taxon>Bacillati</taxon>
        <taxon>Actinomycetota</taxon>
        <taxon>Actinomycetes</taxon>
        <taxon>Micrococcales</taxon>
        <taxon>Microbacteriaceae</taxon>
        <taxon>Leucobacter</taxon>
    </lineage>
</organism>
<accession>A0A2S9QMZ9</accession>
<dbReference type="AlphaFoldDB" id="A0A2S9QMZ9"/>
<dbReference type="EMBL" id="MWZD01000017">
    <property type="protein sequence ID" value="PRI10945.1"/>
    <property type="molecule type" value="Genomic_DNA"/>
</dbReference>
<proteinExistence type="predicted"/>
<dbReference type="OrthoDB" id="4993044at2"/>
<gene>
    <name evidence="2" type="ORF">B4915_08660</name>
</gene>
<protein>
    <submittedName>
        <fullName evidence="2">Uncharacterized protein</fullName>
    </submittedName>
</protein>
<reference evidence="2 3" key="1">
    <citation type="journal article" date="2017" name="New Microbes New Infect">
        <title>Genome sequence of 'Leucobacter massiliensis' sp. nov. isolated from human pharynx after travel to the 2014 Hajj.</title>
        <authorList>
            <person name="Leangapichart T."/>
            <person name="Gautret P."/>
            <person name="Nguyen T.T."/>
            <person name="Armstrong N."/>
            <person name="Rolain J.M."/>
        </authorList>
    </citation>
    <scope>NUCLEOTIDE SEQUENCE [LARGE SCALE GENOMIC DNA]</scope>
    <source>
        <strain evidence="2 3">122RC15</strain>
    </source>
</reference>
<keyword evidence="1" id="KW-0175">Coiled coil</keyword>
<comment type="caution">
    <text evidence="2">The sequence shown here is derived from an EMBL/GenBank/DDBJ whole genome shotgun (WGS) entry which is preliminary data.</text>
</comment>
<evidence type="ECO:0000313" key="2">
    <source>
        <dbReference type="EMBL" id="PRI10945.1"/>
    </source>
</evidence>
<evidence type="ECO:0000313" key="3">
    <source>
        <dbReference type="Proteomes" id="UP000238650"/>
    </source>
</evidence>
<keyword evidence="3" id="KW-1185">Reference proteome</keyword>